<feature type="transmembrane region" description="Helical" evidence="2">
    <location>
        <begin position="329"/>
        <end position="349"/>
    </location>
</feature>
<dbReference type="Proteomes" id="UP000186218">
    <property type="component" value="Unassembled WGS sequence"/>
</dbReference>
<dbReference type="RefSeq" id="WP_143690497.1">
    <property type="nucleotide sequence ID" value="NZ_FTNT01000016.1"/>
</dbReference>
<dbReference type="STRING" id="1344003.SAMN05445060_4086"/>
<evidence type="ECO:0008006" key="5">
    <source>
        <dbReference type="Google" id="ProtNLM"/>
    </source>
</evidence>
<feature type="transmembrane region" description="Helical" evidence="2">
    <location>
        <begin position="361"/>
        <end position="380"/>
    </location>
</feature>
<evidence type="ECO:0000256" key="1">
    <source>
        <dbReference type="SAM" id="MobiDB-lite"/>
    </source>
</evidence>
<feature type="compositionally biased region" description="Low complexity" evidence="1">
    <location>
        <begin position="454"/>
        <end position="476"/>
    </location>
</feature>
<feature type="transmembrane region" description="Helical" evidence="2">
    <location>
        <begin position="187"/>
        <end position="207"/>
    </location>
</feature>
<gene>
    <name evidence="3" type="ORF">SAMN05445060_4086</name>
</gene>
<dbReference type="OrthoDB" id="3694109at2"/>
<evidence type="ECO:0000256" key="2">
    <source>
        <dbReference type="SAM" id="Phobius"/>
    </source>
</evidence>
<feature type="compositionally biased region" description="Gly residues" evidence="1">
    <location>
        <begin position="520"/>
        <end position="538"/>
    </location>
</feature>
<proteinExistence type="predicted"/>
<keyword evidence="2" id="KW-1133">Transmembrane helix</keyword>
<feature type="transmembrane region" description="Helical" evidence="2">
    <location>
        <begin position="236"/>
        <end position="262"/>
    </location>
</feature>
<accession>A0A1N7HEG5</accession>
<feature type="compositionally biased region" description="Gly residues" evidence="1">
    <location>
        <begin position="477"/>
        <end position="488"/>
    </location>
</feature>
<organism evidence="3 4">
    <name type="scientific">Williamsia sterculiae</name>
    <dbReference type="NCBI Taxonomy" id="1344003"/>
    <lineage>
        <taxon>Bacteria</taxon>
        <taxon>Bacillati</taxon>
        <taxon>Actinomycetota</taxon>
        <taxon>Actinomycetes</taxon>
        <taxon>Mycobacteriales</taxon>
        <taxon>Nocardiaceae</taxon>
        <taxon>Williamsia</taxon>
    </lineage>
</organism>
<keyword evidence="2" id="KW-0472">Membrane</keyword>
<dbReference type="AlphaFoldDB" id="A0A1N7HEG5"/>
<evidence type="ECO:0000313" key="4">
    <source>
        <dbReference type="Proteomes" id="UP000186218"/>
    </source>
</evidence>
<reference evidence="3 4" key="1">
    <citation type="submission" date="2017-01" db="EMBL/GenBank/DDBJ databases">
        <authorList>
            <person name="Mah S.A."/>
            <person name="Swanson W.J."/>
            <person name="Moy G.W."/>
            <person name="Vacquier V.D."/>
        </authorList>
    </citation>
    <scope>NUCLEOTIDE SEQUENCE [LARGE SCALE GENOMIC DNA]</scope>
    <source>
        <strain evidence="3 4">CPCC 203464</strain>
    </source>
</reference>
<feature type="region of interest" description="Disordered" evidence="1">
    <location>
        <begin position="417"/>
        <end position="581"/>
    </location>
</feature>
<sequence>MVSATASSTFLVTPPPTRAAAVPATPRRRCLVRLVGVLLAALIVSTLAPLTGQLVGDPQASAPVAAADPSCPKVPIIGTACKVGGAIINPKKAITDAATSGFKGIVQSMMAGEARLIELSMSWFIKIPTPQAGQWAPVQQVQAATLSIQLILLVVSIILGGFRLMMAKRNTVYAEGEAMFHSLMRTIVGVWTFGGLMTAMSAAVDIISNDILNYATHNNPGQVIANMAAMDQLLPFFGSGLMFVISIVGILSALLQVVLLVVRQAMLAVIVSLMPVIACASGTSIGSNAYRNITRWAISLLLWKFVAALVYMVAFVLASAKTNNPEIQFYGLILLLMASAVLPILTRLVSGGMAMAGASGLTAATMAMGVIAAGGSLAAAGKGLGGGGSGGSGKSSGSTASTAGAGMAGGPIGMAASQSGGNMGGKGGQMATAPMKGAAQAGGAGLSGAGEGTSGSTTNGSKQSGAARSGTSSAGQQGAGSRSGGSQGNGAPTQASTPGTAARDTGSGSGQSGASTAPGGSQGSGGGGTPASGSGGTGVMSSAGSSAGHVSDAAGHIANLSSTAQDVFSDSGSDTTGGPQR</sequence>
<evidence type="ECO:0000313" key="3">
    <source>
        <dbReference type="EMBL" id="SIS23267.1"/>
    </source>
</evidence>
<feature type="transmembrane region" description="Helical" evidence="2">
    <location>
        <begin position="146"/>
        <end position="166"/>
    </location>
</feature>
<dbReference type="EMBL" id="FTNT01000016">
    <property type="protein sequence ID" value="SIS23267.1"/>
    <property type="molecule type" value="Genomic_DNA"/>
</dbReference>
<keyword evidence="4" id="KW-1185">Reference proteome</keyword>
<feature type="compositionally biased region" description="Gly residues" evidence="1">
    <location>
        <begin position="440"/>
        <end position="453"/>
    </location>
</feature>
<feature type="transmembrane region" description="Helical" evidence="2">
    <location>
        <begin position="296"/>
        <end position="317"/>
    </location>
</feature>
<keyword evidence="2" id="KW-0812">Transmembrane</keyword>
<name>A0A1N7HEG5_9NOCA</name>
<feature type="compositionally biased region" description="Polar residues" evidence="1">
    <location>
        <begin position="559"/>
        <end position="581"/>
    </location>
</feature>
<protein>
    <recommendedName>
        <fullName evidence="5">TrbL/VirB6 plasmid conjugal transfer protein</fullName>
    </recommendedName>
</protein>